<dbReference type="InterPro" id="IPR036388">
    <property type="entry name" value="WH-like_DNA-bd_sf"/>
</dbReference>
<dbReference type="NCBIfam" id="TIGR02937">
    <property type="entry name" value="sigma70-ECF"/>
    <property type="match status" value="1"/>
</dbReference>
<dbReference type="Gene3D" id="1.10.1740.10">
    <property type="match status" value="1"/>
</dbReference>
<dbReference type="OrthoDB" id="655312at2"/>
<evidence type="ECO:0000256" key="1">
    <source>
        <dbReference type="ARBA" id="ARBA00010641"/>
    </source>
</evidence>
<dbReference type="InterPro" id="IPR013325">
    <property type="entry name" value="RNA_pol_sigma_r2"/>
</dbReference>
<accession>A0A4R6W4K3</accession>
<organism evidence="7 8">
    <name type="scientific">Sphingobacterium yanglingense</name>
    <dbReference type="NCBI Taxonomy" id="1437280"/>
    <lineage>
        <taxon>Bacteria</taxon>
        <taxon>Pseudomonadati</taxon>
        <taxon>Bacteroidota</taxon>
        <taxon>Sphingobacteriia</taxon>
        <taxon>Sphingobacteriales</taxon>
        <taxon>Sphingobacteriaceae</taxon>
        <taxon>Sphingobacterium</taxon>
    </lineage>
</organism>
<dbReference type="InterPro" id="IPR039425">
    <property type="entry name" value="RNA_pol_sigma-70-like"/>
</dbReference>
<evidence type="ECO:0000256" key="2">
    <source>
        <dbReference type="ARBA" id="ARBA00023015"/>
    </source>
</evidence>
<dbReference type="Pfam" id="PF08281">
    <property type="entry name" value="Sigma70_r4_2"/>
    <property type="match status" value="1"/>
</dbReference>
<dbReference type="InterPro" id="IPR007627">
    <property type="entry name" value="RNA_pol_sigma70_r2"/>
</dbReference>
<dbReference type="InterPro" id="IPR014284">
    <property type="entry name" value="RNA_pol_sigma-70_dom"/>
</dbReference>
<dbReference type="SUPFAM" id="SSF88659">
    <property type="entry name" value="Sigma3 and sigma4 domains of RNA polymerase sigma factors"/>
    <property type="match status" value="1"/>
</dbReference>
<evidence type="ECO:0000313" key="7">
    <source>
        <dbReference type="EMBL" id="TDQ73514.1"/>
    </source>
</evidence>
<dbReference type="CDD" id="cd06171">
    <property type="entry name" value="Sigma70_r4"/>
    <property type="match status" value="1"/>
</dbReference>
<reference evidence="7 8" key="1">
    <citation type="submission" date="2019-03" db="EMBL/GenBank/DDBJ databases">
        <title>Genomic Encyclopedia of Archaeal and Bacterial Type Strains, Phase II (KMG-II): from individual species to whole genera.</title>
        <authorList>
            <person name="Goeker M."/>
        </authorList>
    </citation>
    <scope>NUCLEOTIDE SEQUENCE [LARGE SCALE GENOMIC DNA]</scope>
    <source>
        <strain evidence="7 8">DSM 28353</strain>
    </source>
</reference>
<dbReference type="Gene3D" id="1.10.10.10">
    <property type="entry name" value="Winged helix-like DNA-binding domain superfamily/Winged helix DNA-binding domain"/>
    <property type="match status" value="1"/>
</dbReference>
<gene>
    <name evidence="7" type="ORF">CLV99_4568</name>
</gene>
<dbReference type="GO" id="GO:0003677">
    <property type="term" value="F:DNA binding"/>
    <property type="evidence" value="ECO:0007669"/>
    <property type="project" value="InterPro"/>
</dbReference>
<dbReference type="PANTHER" id="PTHR43133:SF46">
    <property type="entry name" value="RNA POLYMERASE SIGMA-70 FACTOR ECF SUBFAMILY"/>
    <property type="match status" value="1"/>
</dbReference>
<evidence type="ECO:0000256" key="3">
    <source>
        <dbReference type="ARBA" id="ARBA00023082"/>
    </source>
</evidence>
<keyword evidence="4" id="KW-0804">Transcription</keyword>
<dbReference type="EMBL" id="SNYV01000019">
    <property type="protein sequence ID" value="TDQ73514.1"/>
    <property type="molecule type" value="Genomic_DNA"/>
</dbReference>
<keyword evidence="8" id="KW-1185">Reference proteome</keyword>
<comment type="caution">
    <text evidence="7">The sequence shown here is derived from an EMBL/GenBank/DDBJ whole genome shotgun (WGS) entry which is preliminary data.</text>
</comment>
<evidence type="ECO:0000256" key="4">
    <source>
        <dbReference type="ARBA" id="ARBA00023163"/>
    </source>
</evidence>
<feature type="domain" description="RNA polymerase sigma factor 70 region 4 type 2" evidence="6">
    <location>
        <begin position="124"/>
        <end position="175"/>
    </location>
</feature>
<evidence type="ECO:0000259" key="6">
    <source>
        <dbReference type="Pfam" id="PF08281"/>
    </source>
</evidence>
<dbReference type="Proteomes" id="UP000295292">
    <property type="component" value="Unassembled WGS sequence"/>
</dbReference>
<dbReference type="Pfam" id="PF04542">
    <property type="entry name" value="Sigma70_r2"/>
    <property type="match status" value="1"/>
</dbReference>
<dbReference type="InterPro" id="IPR013249">
    <property type="entry name" value="RNA_pol_sigma70_r4_t2"/>
</dbReference>
<feature type="domain" description="RNA polymerase sigma-70 region 2" evidence="5">
    <location>
        <begin position="31"/>
        <end position="92"/>
    </location>
</feature>
<name>A0A4R6W4K3_9SPHI</name>
<keyword evidence="2" id="KW-0805">Transcription regulation</keyword>
<dbReference type="SUPFAM" id="SSF88946">
    <property type="entry name" value="Sigma2 domain of RNA polymerase sigma factors"/>
    <property type="match status" value="1"/>
</dbReference>
<evidence type="ECO:0000259" key="5">
    <source>
        <dbReference type="Pfam" id="PF04542"/>
    </source>
</evidence>
<comment type="similarity">
    <text evidence="1">Belongs to the sigma-70 factor family. ECF subfamily.</text>
</comment>
<dbReference type="RefSeq" id="WP_133586686.1">
    <property type="nucleotide sequence ID" value="NZ_SNYV01000019.1"/>
</dbReference>
<protein>
    <submittedName>
        <fullName evidence="7">RNA polymerase sigma-70 factor (ECF subfamily)</fullName>
    </submittedName>
</protein>
<dbReference type="AlphaFoldDB" id="A0A4R6W4K3"/>
<dbReference type="InterPro" id="IPR013324">
    <property type="entry name" value="RNA_pol_sigma_r3/r4-like"/>
</dbReference>
<dbReference type="GO" id="GO:0006352">
    <property type="term" value="P:DNA-templated transcription initiation"/>
    <property type="evidence" value="ECO:0007669"/>
    <property type="project" value="InterPro"/>
</dbReference>
<keyword evidence="3" id="KW-0731">Sigma factor</keyword>
<dbReference type="GO" id="GO:0016987">
    <property type="term" value="F:sigma factor activity"/>
    <property type="evidence" value="ECO:0007669"/>
    <property type="project" value="UniProtKB-KW"/>
</dbReference>
<evidence type="ECO:0000313" key="8">
    <source>
        <dbReference type="Proteomes" id="UP000295292"/>
    </source>
</evidence>
<proteinExistence type="inferred from homology"/>
<dbReference type="PANTHER" id="PTHR43133">
    <property type="entry name" value="RNA POLYMERASE ECF-TYPE SIGMA FACTO"/>
    <property type="match status" value="1"/>
</dbReference>
<sequence length="199" mass="23188">MYKHTIDNATCIAFISGDKKAFESIYCAFSKSLYRRILYLIKNPDDADEILHNIFIKIWTGREHIDPDNNLYAYFMQAANSMAIDQLRKNLRTQVVHDNISLFGEGRTALSVEDSYIGKEDWKILESAIEQLPPQRRLIFKLCKIEGKSYKEVSESLSISPATISNQLVLAMKFLRQFVKQHHKEILLYCLLFDYIGRR</sequence>